<dbReference type="GO" id="GO:0005737">
    <property type="term" value="C:cytoplasm"/>
    <property type="evidence" value="ECO:0007669"/>
    <property type="project" value="UniProtKB-SubCell"/>
</dbReference>
<reference evidence="6" key="1">
    <citation type="submission" date="2020-10" db="EMBL/GenBank/DDBJ databases">
        <authorList>
            <person name="Gilroy R."/>
        </authorList>
    </citation>
    <scope>NUCLEOTIDE SEQUENCE</scope>
    <source>
        <strain evidence="6">CHK189-12415</strain>
    </source>
</reference>
<comment type="subcellular location">
    <subcellularLocation>
        <location evidence="3">Cytoplasm</location>
    </subcellularLocation>
</comment>
<keyword evidence="3 6" id="KW-0418">Kinase</keyword>
<dbReference type="HAMAP" id="MF_00376">
    <property type="entry name" value="Dephospho_CoA_kinase"/>
    <property type="match status" value="1"/>
</dbReference>
<evidence type="ECO:0000256" key="3">
    <source>
        <dbReference type="HAMAP-Rule" id="MF_00376"/>
    </source>
</evidence>
<keyword evidence="5" id="KW-0472">Membrane</keyword>
<comment type="similarity">
    <text evidence="3">Belongs to the CoaE family.</text>
</comment>
<accession>A0A9D1DZK5</accession>
<dbReference type="CDD" id="cd02022">
    <property type="entry name" value="DPCK"/>
    <property type="match status" value="1"/>
</dbReference>
<dbReference type="InterPro" id="IPR027417">
    <property type="entry name" value="P-loop_NTPase"/>
</dbReference>
<reference evidence="6" key="2">
    <citation type="journal article" date="2021" name="PeerJ">
        <title>Extensive microbial diversity within the chicken gut microbiome revealed by metagenomics and culture.</title>
        <authorList>
            <person name="Gilroy R."/>
            <person name="Ravi A."/>
            <person name="Getino M."/>
            <person name="Pursley I."/>
            <person name="Horton D.L."/>
            <person name="Alikhan N.F."/>
            <person name="Baker D."/>
            <person name="Gharbi K."/>
            <person name="Hall N."/>
            <person name="Watson M."/>
            <person name="Adriaenssens E.M."/>
            <person name="Foster-Nyarko E."/>
            <person name="Jarju S."/>
            <person name="Secka A."/>
            <person name="Antonio M."/>
            <person name="Oren A."/>
            <person name="Chaudhuri R.R."/>
            <person name="La Ragione R."/>
            <person name="Hildebrand F."/>
            <person name="Pallen M.J."/>
        </authorList>
    </citation>
    <scope>NUCLEOTIDE SEQUENCE</scope>
    <source>
        <strain evidence="6">CHK189-12415</strain>
    </source>
</reference>
<gene>
    <name evidence="3" type="primary">coaE</name>
    <name evidence="6" type="ORF">IAB37_09305</name>
</gene>
<organism evidence="6 7">
    <name type="scientific">Candidatus Faecivivens stercoravium</name>
    <dbReference type="NCBI Taxonomy" id="2840803"/>
    <lineage>
        <taxon>Bacteria</taxon>
        <taxon>Bacillati</taxon>
        <taxon>Bacillota</taxon>
        <taxon>Clostridia</taxon>
        <taxon>Eubacteriales</taxon>
        <taxon>Oscillospiraceae</taxon>
        <taxon>Oscillospiraceae incertae sedis</taxon>
        <taxon>Candidatus Faecivivens</taxon>
    </lineage>
</organism>
<dbReference type="SUPFAM" id="SSF52540">
    <property type="entry name" value="P-loop containing nucleoside triphosphate hydrolases"/>
    <property type="match status" value="1"/>
</dbReference>
<keyword evidence="3" id="KW-0963">Cytoplasm</keyword>
<proteinExistence type="inferred from homology"/>
<dbReference type="EMBL" id="DVHA01000302">
    <property type="protein sequence ID" value="HIR61756.1"/>
    <property type="molecule type" value="Genomic_DNA"/>
</dbReference>
<dbReference type="NCBIfam" id="TIGR00152">
    <property type="entry name" value="dephospho-CoA kinase"/>
    <property type="match status" value="1"/>
</dbReference>
<dbReference type="GO" id="GO:0015937">
    <property type="term" value="P:coenzyme A biosynthetic process"/>
    <property type="evidence" value="ECO:0007669"/>
    <property type="project" value="UniProtKB-UniRule"/>
</dbReference>
<dbReference type="GO" id="GO:0005524">
    <property type="term" value="F:ATP binding"/>
    <property type="evidence" value="ECO:0007669"/>
    <property type="project" value="UniProtKB-UniRule"/>
</dbReference>
<evidence type="ECO:0000256" key="4">
    <source>
        <dbReference type="NCBIfam" id="TIGR00152"/>
    </source>
</evidence>
<keyword evidence="1 3" id="KW-0547">Nucleotide-binding</keyword>
<evidence type="ECO:0000256" key="5">
    <source>
        <dbReference type="SAM" id="Phobius"/>
    </source>
</evidence>
<sequence>MNAFGSQKKPTGPLIVGLTGQTGAGKSTVTEAFAEKGFVVIDCDALTRELQTRPEVLSMLSQAYGPQILKEDGSLDRRMLAAIAFSEPKQTEKLGSLMFPPIKAEIDVQIKLAEASGKKNILLDAPTLFESGLDKICTRKISVIAAEDVRRERIIRRDGITEEEAVRRMSAQHPDAWYTVRSDFVLRNNGTREELLEAGRNLAAQMVKAPNQDGKTAIVALVSIVLVIAVISGVYMLAYRAIYPQDYQETAAAYAETTGLSEYFLMALGHEAAPESEAEFAGNLSVLTALMPGADERSLAAAYYAGPETAAQWLADPSVSPDGVNFSQIPDEAAAAFADQVAQTATVYENLYG</sequence>
<dbReference type="AlphaFoldDB" id="A0A9D1DZK5"/>
<keyword evidence="2 3" id="KW-0067">ATP-binding</keyword>
<name>A0A9D1DZK5_9FIRM</name>
<dbReference type="PANTHER" id="PTHR10695">
    <property type="entry name" value="DEPHOSPHO-COA KINASE-RELATED"/>
    <property type="match status" value="1"/>
</dbReference>
<comment type="function">
    <text evidence="3">Catalyzes the phosphorylation of the 3'-hydroxyl group of dephosphocoenzyme A to form coenzyme A.</text>
</comment>
<dbReference type="Gene3D" id="3.40.50.300">
    <property type="entry name" value="P-loop containing nucleotide triphosphate hydrolases"/>
    <property type="match status" value="1"/>
</dbReference>
<keyword evidence="3 6" id="KW-0808">Transferase</keyword>
<dbReference type="PROSITE" id="PS51219">
    <property type="entry name" value="DPCK"/>
    <property type="match status" value="1"/>
</dbReference>
<evidence type="ECO:0000313" key="6">
    <source>
        <dbReference type="EMBL" id="HIR61756.1"/>
    </source>
</evidence>
<comment type="catalytic activity">
    <reaction evidence="3">
        <text>3'-dephospho-CoA + ATP = ADP + CoA + H(+)</text>
        <dbReference type="Rhea" id="RHEA:18245"/>
        <dbReference type="ChEBI" id="CHEBI:15378"/>
        <dbReference type="ChEBI" id="CHEBI:30616"/>
        <dbReference type="ChEBI" id="CHEBI:57287"/>
        <dbReference type="ChEBI" id="CHEBI:57328"/>
        <dbReference type="ChEBI" id="CHEBI:456216"/>
        <dbReference type="EC" id="2.7.1.24"/>
    </reaction>
</comment>
<dbReference type="Proteomes" id="UP000824241">
    <property type="component" value="Unassembled WGS sequence"/>
</dbReference>
<keyword evidence="3" id="KW-0173">Coenzyme A biosynthesis</keyword>
<dbReference type="Pfam" id="PF01121">
    <property type="entry name" value="CoaE"/>
    <property type="match status" value="1"/>
</dbReference>
<dbReference type="InterPro" id="IPR001977">
    <property type="entry name" value="Depp_CoAkinase"/>
</dbReference>
<evidence type="ECO:0000256" key="1">
    <source>
        <dbReference type="ARBA" id="ARBA00022741"/>
    </source>
</evidence>
<dbReference type="GO" id="GO:0004140">
    <property type="term" value="F:dephospho-CoA kinase activity"/>
    <property type="evidence" value="ECO:0007669"/>
    <property type="project" value="UniProtKB-UniRule"/>
</dbReference>
<comment type="pathway">
    <text evidence="3">Cofactor biosynthesis; coenzyme A biosynthesis; CoA from (R)-pantothenate: step 5/5.</text>
</comment>
<evidence type="ECO:0000256" key="2">
    <source>
        <dbReference type="ARBA" id="ARBA00022840"/>
    </source>
</evidence>
<dbReference type="EC" id="2.7.1.24" evidence="3 4"/>
<keyword evidence="5" id="KW-0812">Transmembrane</keyword>
<feature type="binding site" evidence="3">
    <location>
        <begin position="23"/>
        <end position="28"/>
    </location>
    <ligand>
        <name>ATP</name>
        <dbReference type="ChEBI" id="CHEBI:30616"/>
    </ligand>
</feature>
<evidence type="ECO:0000313" key="7">
    <source>
        <dbReference type="Proteomes" id="UP000824241"/>
    </source>
</evidence>
<feature type="transmembrane region" description="Helical" evidence="5">
    <location>
        <begin position="217"/>
        <end position="238"/>
    </location>
</feature>
<comment type="caution">
    <text evidence="6">The sequence shown here is derived from an EMBL/GenBank/DDBJ whole genome shotgun (WGS) entry which is preliminary data.</text>
</comment>
<protein>
    <recommendedName>
        <fullName evidence="3 4">Dephospho-CoA kinase</fullName>
        <ecNumber evidence="3 4">2.7.1.24</ecNumber>
    </recommendedName>
    <alternativeName>
        <fullName evidence="3">Dephosphocoenzyme A kinase</fullName>
    </alternativeName>
</protein>
<dbReference type="PANTHER" id="PTHR10695:SF46">
    <property type="entry name" value="BIFUNCTIONAL COENZYME A SYNTHASE-RELATED"/>
    <property type="match status" value="1"/>
</dbReference>
<keyword evidence="5" id="KW-1133">Transmembrane helix</keyword>